<dbReference type="OrthoDB" id="3541727at2"/>
<evidence type="ECO:0008006" key="5">
    <source>
        <dbReference type="Google" id="ProtNLM"/>
    </source>
</evidence>
<dbReference type="PROSITE" id="PS51257">
    <property type="entry name" value="PROKAR_LIPOPROTEIN"/>
    <property type="match status" value="1"/>
</dbReference>
<dbReference type="InterPro" id="IPR038468">
    <property type="entry name" value="MmpS_C"/>
</dbReference>
<name>A0A6G2BEN4_9ACTN</name>
<evidence type="ECO:0000313" key="3">
    <source>
        <dbReference type="EMBL" id="MTE20539.1"/>
    </source>
</evidence>
<sequence>MRKTVTGLAVVAATALLAGCGSGGGSDDAAAGEKDNAAEASARPSDGGGQDGGGSGGAEGDRESSEASGGASGGGKGDGGGGGGGGDKGAGGGEVTRTVTLEVEGDGKTQIYYTAGTNETEQATLPWRKTVELSLTEAERKAGVLVSIVPGTVMNDAGEFAAASCVIKVDGRKVDDNGNGKDVSGCEYKVR</sequence>
<feature type="region of interest" description="Disordered" evidence="1">
    <location>
        <begin position="20"/>
        <end position="95"/>
    </location>
</feature>
<evidence type="ECO:0000256" key="2">
    <source>
        <dbReference type="SAM" id="SignalP"/>
    </source>
</evidence>
<proteinExistence type="predicted"/>
<feature type="chain" id="PRO_5039072578" description="MmpS family membrane protein" evidence="2">
    <location>
        <begin position="19"/>
        <end position="191"/>
    </location>
</feature>
<evidence type="ECO:0000256" key="1">
    <source>
        <dbReference type="SAM" id="MobiDB-lite"/>
    </source>
</evidence>
<organism evidence="3 4">
    <name type="scientific">Streptomyces taklimakanensis</name>
    <dbReference type="NCBI Taxonomy" id="2569853"/>
    <lineage>
        <taxon>Bacteria</taxon>
        <taxon>Bacillati</taxon>
        <taxon>Actinomycetota</taxon>
        <taxon>Actinomycetes</taxon>
        <taxon>Kitasatosporales</taxon>
        <taxon>Streptomycetaceae</taxon>
        <taxon>Streptomyces</taxon>
    </lineage>
</organism>
<evidence type="ECO:0000313" key="4">
    <source>
        <dbReference type="Proteomes" id="UP000473014"/>
    </source>
</evidence>
<reference evidence="3 4" key="1">
    <citation type="submission" date="2019-11" db="EMBL/GenBank/DDBJ databases">
        <authorList>
            <person name="Yuan L."/>
        </authorList>
    </citation>
    <scope>NUCLEOTIDE SEQUENCE [LARGE SCALE GENOMIC DNA]</scope>
    <source>
        <strain evidence="3 4">TRM43335</strain>
    </source>
</reference>
<keyword evidence="4" id="KW-1185">Reference proteome</keyword>
<dbReference type="AlphaFoldDB" id="A0A6G2BEN4"/>
<keyword evidence="2" id="KW-0732">Signal</keyword>
<dbReference type="Gene3D" id="2.60.40.2880">
    <property type="entry name" value="MmpS1-5, C-terminal soluble domain"/>
    <property type="match status" value="1"/>
</dbReference>
<gene>
    <name evidence="3" type="ORF">F0L17_15780</name>
</gene>
<feature type="compositionally biased region" description="Gly residues" evidence="1">
    <location>
        <begin position="70"/>
        <end position="94"/>
    </location>
</feature>
<protein>
    <recommendedName>
        <fullName evidence="5">MmpS family membrane protein</fullName>
    </recommendedName>
</protein>
<feature type="compositionally biased region" description="Gly residues" evidence="1">
    <location>
        <begin position="46"/>
        <end position="58"/>
    </location>
</feature>
<feature type="signal peptide" evidence="2">
    <location>
        <begin position="1"/>
        <end position="18"/>
    </location>
</feature>
<dbReference type="EMBL" id="WIXO01000001">
    <property type="protein sequence ID" value="MTE20539.1"/>
    <property type="molecule type" value="Genomic_DNA"/>
</dbReference>
<accession>A0A6G2BEN4</accession>
<dbReference type="RefSeq" id="WP_155071584.1">
    <property type="nucleotide sequence ID" value="NZ_WIXO01000001.1"/>
</dbReference>
<dbReference type="Proteomes" id="UP000473014">
    <property type="component" value="Unassembled WGS sequence"/>
</dbReference>
<comment type="caution">
    <text evidence="3">The sequence shown here is derived from an EMBL/GenBank/DDBJ whole genome shotgun (WGS) entry which is preliminary data.</text>
</comment>